<protein>
    <recommendedName>
        <fullName evidence="2">SnoaL-like domain-containing protein</fullName>
    </recommendedName>
</protein>
<gene>
    <name evidence="1" type="ORF">METZ01_LOCUS40674</name>
</gene>
<dbReference type="SUPFAM" id="SSF54427">
    <property type="entry name" value="NTF2-like"/>
    <property type="match status" value="1"/>
</dbReference>
<evidence type="ECO:0000313" key="1">
    <source>
        <dbReference type="EMBL" id="SUZ87820.1"/>
    </source>
</evidence>
<accession>A0A381R889</accession>
<evidence type="ECO:0008006" key="2">
    <source>
        <dbReference type="Google" id="ProtNLM"/>
    </source>
</evidence>
<dbReference type="AlphaFoldDB" id="A0A381R889"/>
<reference evidence="1" key="1">
    <citation type="submission" date="2018-05" db="EMBL/GenBank/DDBJ databases">
        <authorList>
            <person name="Lanie J.A."/>
            <person name="Ng W.-L."/>
            <person name="Kazmierczak K.M."/>
            <person name="Andrzejewski T.M."/>
            <person name="Davidsen T.M."/>
            <person name="Wayne K.J."/>
            <person name="Tettelin H."/>
            <person name="Glass J.I."/>
            <person name="Rusch D."/>
            <person name="Podicherti R."/>
            <person name="Tsui H.-C.T."/>
            <person name="Winkler M.E."/>
        </authorList>
    </citation>
    <scope>NUCLEOTIDE SEQUENCE</scope>
</reference>
<dbReference type="EMBL" id="UINC01001741">
    <property type="protein sequence ID" value="SUZ87820.1"/>
    <property type="molecule type" value="Genomic_DNA"/>
</dbReference>
<sequence length="170" mass="18816">MKNYILLFSLIGLFISCADNNHVCEVPTNGFGPYEGQTVFMGSDSTVDVVKEIDAAWVKRDYEALKGLISDGGNFTFSDGSVVTTGDEFAAKVEEDYQKSLENGQEWGWNIDYAFAVHPKGSDDPAATNQNGEWVNAQFTGQDGVYIEWYQIVDGKLVEWFSAKNPGTQE</sequence>
<proteinExistence type="predicted"/>
<name>A0A381R889_9ZZZZ</name>
<organism evidence="1">
    <name type="scientific">marine metagenome</name>
    <dbReference type="NCBI Taxonomy" id="408172"/>
    <lineage>
        <taxon>unclassified sequences</taxon>
        <taxon>metagenomes</taxon>
        <taxon>ecological metagenomes</taxon>
    </lineage>
</organism>
<dbReference type="InterPro" id="IPR032710">
    <property type="entry name" value="NTF2-like_dom_sf"/>
</dbReference>
<dbReference type="PROSITE" id="PS51257">
    <property type="entry name" value="PROKAR_LIPOPROTEIN"/>
    <property type="match status" value="1"/>
</dbReference>